<protein>
    <submittedName>
        <fullName evidence="2">CAP domain-containing protein</fullName>
    </submittedName>
</protein>
<dbReference type="AlphaFoldDB" id="A0A1I9YW85"/>
<geneLocation type="plasmid" evidence="2 3">
    <name>pl2WSM5005</name>
</geneLocation>
<gene>
    <name evidence="2" type="ORF">BJG93_33120</name>
</gene>
<proteinExistence type="predicted"/>
<reference evidence="2" key="1">
    <citation type="submission" date="2016-09" db="EMBL/GenBank/DDBJ databases">
        <title>The Complete Genome of Burkholderia sprentiae wsm5005.</title>
        <authorList>
            <person name="De Meyer S."/>
            <person name="Wang P."/>
            <person name="Terpolilli J."/>
        </authorList>
    </citation>
    <scope>NUCLEOTIDE SEQUENCE [LARGE SCALE GENOMIC DNA]</scope>
    <source>
        <strain evidence="2">WSM5005</strain>
        <plasmid evidence="2">pl2WSM5005</plasmid>
    </source>
</reference>
<dbReference type="Proteomes" id="UP000179860">
    <property type="component" value="Plasmid pl2WSM5005"/>
</dbReference>
<dbReference type="EMBL" id="CP017565">
    <property type="protein sequence ID" value="APA90431.2"/>
    <property type="molecule type" value="Genomic_DNA"/>
</dbReference>
<dbReference type="OrthoDB" id="8684090at2"/>
<feature type="region of interest" description="Disordered" evidence="1">
    <location>
        <begin position="21"/>
        <end position="46"/>
    </location>
</feature>
<organism evidence="2 3">
    <name type="scientific">Paraburkholderia sprentiae WSM5005</name>
    <dbReference type="NCBI Taxonomy" id="754502"/>
    <lineage>
        <taxon>Bacteria</taxon>
        <taxon>Pseudomonadati</taxon>
        <taxon>Pseudomonadota</taxon>
        <taxon>Betaproteobacteria</taxon>
        <taxon>Burkholderiales</taxon>
        <taxon>Burkholderiaceae</taxon>
        <taxon>Paraburkholderia</taxon>
    </lineage>
</organism>
<dbReference type="KEGG" id="pspw:BJG93_33120"/>
<keyword evidence="2" id="KW-0614">Plasmid</keyword>
<evidence type="ECO:0000256" key="1">
    <source>
        <dbReference type="SAM" id="MobiDB-lite"/>
    </source>
</evidence>
<accession>A0A1I9YW85</accession>
<feature type="compositionally biased region" description="Low complexity" evidence="1">
    <location>
        <begin position="29"/>
        <end position="43"/>
    </location>
</feature>
<dbReference type="InterPro" id="IPR035940">
    <property type="entry name" value="CAP_sf"/>
</dbReference>
<reference evidence="2" key="2">
    <citation type="submission" date="2021-06" db="EMBL/GenBank/DDBJ databases">
        <authorList>
            <person name="Rogers T.H."/>
            <person name="Ramsay J.P."/>
            <person name="Wang P."/>
            <person name="Terpolilli J."/>
        </authorList>
    </citation>
    <scope>NUCLEOTIDE SEQUENCE [LARGE SCALE GENOMIC DNA]</scope>
    <source>
        <strain evidence="2">WSM5005</strain>
        <plasmid evidence="2">pl2WSM5005</plasmid>
    </source>
</reference>
<keyword evidence="3" id="KW-1185">Reference proteome</keyword>
<dbReference type="Gene3D" id="3.40.33.10">
    <property type="entry name" value="CAP"/>
    <property type="match status" value="1"/>
</dbReference>
<sequence length="354" mass="35625">MTAFSIAAALALSACGGGGGGSDSGGTNTGSSSTPAATSSSAGNLQTSVPTATYTSGTAEASIFTQLNAYRSGMGVGLLKQDTMLDTSASAHALYLVDNFANGNITSVTHNEVSTLADYYEATPLSRARKAGVPATEWVGENAGVGLNLTTVDANATSCVGQYLDTVYHLQGATDIQETVGVGFQVNASQGTYGCVLDFGETTNVTGAPVDNGFYAAGGQQMATSANAVSPYPNETNVALTMHAESPNPAPDLASPGRPVMFRVNAANAGDVLTVTSFTLTANGSAVPARIIVPSAAMTGSTGATADVNNALFVGVVVLLPLAPLAANTTYTATFSGQRDGKPVSRTWNFTTGS</sequence>
<evidence type="ECO:0000313" key="2">
    <source>
        <dbReference type="EMBL" id="APA90431.2"/>
    </source>
</evidence>
<evidence type="ECO:0000313" key="3">
    <source>
        <dbReference type="Proteomes" id="UP000179860"/>
    </source>
</evidence>
<name>A0A1I9YW85_9BURK</name>